<dbReference type="GO" id="GO:0005886">
    <property type="term" value="C:plasma membrane"/>
    <property type="evidence" value="ECO:0007669"/>
    <property type="project" value="TreeGrafter"/>
</dbReference>
<dbReference type="Pfam" id="PF00595">
    <property type="entry name" value="PDZ"/>
    <property type="match status" value="1"/>
</dbReference>
<evidence type="ECO:0000313" key="6">
    <source>
        <dbReference type="Proteomes" id="UP000694545"/>
    </source>
</evidence>
<dbReference type="GO" id="GO:0032426">
    <property type="term" value="C:stereocilium tip"/>
    <property type="evidence" value="ECO:0007669"/>
    <property type="project" value="TreeGrafter"/>
</dbReference>
<keyword evidence="3" id="KW-0966">Cell projection</keyword>
<dbReference type="FunFam" id="2.30.42.10:FF:000171">
    <property type="entry name" value="PDZ domain containing 7"/>
    <property type="match status" value="1"/>
</dbReference>
<dbReference type="GO" id="GO:0005929">
    <property type="term" value="C:cilium"/>
    <property type="evidence" value="ECO:0007669"/>
    <property type="project" value="TreeGrafter"/>
</dbReference>
<keyword evidence="2" id="KW-0677">Repeat</keyword>
<dbReference type="InterPro" id="IPR036034">
    <property type="entry name" value="PDZ_sf"/>
</dbReference>
<dbReference type="SMART" id="SM00228">
    <property type="entry name" value="PDZ"/>
    <property type="match status" value="1"/>
</dbReference>
<keyword evidence="6" id="KW-1185">Reference proteome</keyword>
<dbReference type="GO" id="GO:0002142">
    <property type="term" value="C:stereocilia ankle link complex"/>
    <property type="evidence" value="ECO:0007669"/>
    <property type="project" value="TreeGrafter"/>
</dbReference>
<name>A0A8D2LH43_VARKO</name>
<evidence type="ECO:0000256" key="3">
    <source>
        <dbReference type="ARBA" id="ARBA00023273"/>
    </source>
</evidence>
<dbReference type="SUPFAM" id="SSF50156">
    <property type="entry name" value="PDZ domain-like"/>
    <property type="match status" value="1"/>
</dbReference>
<dbReference type="InterPro" id="IPR051844">
    <property type="entry name" value="USH2_Complex_Protein"/>
</dbReference>
<evidence type="ECO:0000313" key="5">
    <source>
        <dbReference type="Ensembl" id="ENSVKKP00000021673.1"/>
    </source>
</evidence>
<evidence type="ECO:0000256" key="2">
    <source>
        <dbReference type="ARBA" id="ARBA00022737"/>
    </source>
</evidence>
<dbReference type="CDD" id="cd06751">
    <property type="entry name" value="PDZ3_PDZD7-like"/>
    <property type="match status" value="1"/>
</dbReference>
<dbReference type="GO" id="GO:0060088">
    <property type="term" value="P:auditory receptor cell stereocilium organization"/>
    <property type="evidence" value="ECO:0007669"/>
    <property type="project" value="TreeGrafter"/>
</dbReference>
<dbReference type="Gene3D" id="2.30.42.10">
    <property type="match status" value="1"/>
</dbReference>
<dbReference type="AlphaFoldDB" id="A0A8D2LH43"/>
<comment type="subcellular location">
    <subcellularLocation>
        <location evidence="1">Cell projection</location>
    </subcellularLocation>
</comment>
<evidence type="ECO:0000259" key="4">
    <source>
        <dbReference type="PROSITE" id="PS50106"/>
    </source>
</evidence>
<protein>
    <recommendedName>
        <fullName evidence="4">PDZ domain-containing protein</fullName>
    </recommendedName>
</protein>
<dbReference type="PANTHER" id="PTHR23116:SF29">
    <property type="entry name" value="PDZ DOMAIN-CONTAINING PROTEIN 7"/>
    <property type="match status" value="1"/>
</dbReference>
<sequence>MKQDTGISISGGIESKLQPMVKIEKIFPGGAASMSGELEAGYELVAVEGESLQNVTHQRAVDIIRQAYRNKAKEPMEIVVKVPKKTNRKVSAISIQPQSCFARTMLMLGPEFEEEESPALRGYAGTQWENMSLGYGVLVATSKHTSAAT</sequence>
<dbReference type="GO" id="GO:0007605">
    <property type="term" value="P:sensory perception of sound"/>
    <property type="evidence" value="ECO:0007669"/>
    <property type="project" value="TreeGrafter"/>
</dbReference>
<dbReference type="PANTHER" id="PTHR23116">
    <property type="entry name" value="PDZ DOMAIN CONTAINING WHIRLIN AND HARMONIN-RELATED"/>
    <property type="match status" value="1"/>
</dbReference>
<dbReference type="PROSITE" id="PS50106">
    <property type="entry name" value="PDZ"/>
    <property type="match status" value="1"/>
</dbReference>
<reference evidence="5" key="2">
    <citation type="submission" date="2025-09" db="UniProtKB">
        <authorList>
            <consortium name="Ensembl"/>
        </authorList>
    </citation>
    <scope>IDENTIFICATION</scope>
</reference>
<evidence type="ECO:0000256" key="1">
    <source>
        <dbReference type="ARBA" id="ARBA00004316"/>
    </source>
</evidence>
<dbReference type="Ensembl" id="ENSVKKT00000022217.1">
    <property type="protein sequence ID" value="ENSVKKP00000021673.1"/>
    <property type="gene ID" value="ENSVKKG00000014487.1"/>
</dbReference>
<reference evidence="5" key="1">
    <citation type="submission" date="2025-08" db="UniProtKB">
        <authorList>
            <consortium name="Ensembl"/>
        </authorList>
    </citation>
    <scope>IDENTIFICATION</scope>
</reference>
<proteinExistence type="predicted"/>
<organism evidence="5 6">
    <name type="scientific">Varanus komodoensis</name>
    <name type="common">Komodo dragon</name>
    <dbReference type="NCBI Taxonomy" id="61221"/>
    <lineage>
        <taxon>Eukaryota</taxon>
        <taxon>Metazoa</taxon>
        <taxon>Chordata</taxon>
        <taxon>Craniata</taxon>
        <taxon>Vertebrata</taxon>
        <taxon>Euteleostomi</taxon>
        <taxon>Lepidosauria</taxon>
        <taxon>Squamata</taxon>
        <taxon>Bifurcata</taxon>
        <taxon>Unidentata</taxon>
        <taxon>Episquamata</taxon>
        <taxon>Toxicofera</taxon>
        <taxon>Anguimorpha</taxon>
        <taxon>Paleoanguimorpha</taxon>
        <taxon>Varanoidea</taxon>
        <taxon>Varanidae</taxon>
        <taxon>Varanus</taxon>
    </lineage>
</organism>
<feature type="domain" description="PDZ" evidence="4">
    <location>
        <begin position="1"/>
        <end position="67"/>
    </location>
</feature>
<accession>A0A8D2LH43</accession>
<dbReference type="InterPro" id="IPR001478">
    <property type="entry name" value="PDZ"/>
</dbReference>
<dbReference type="Proteomes" id="UP000694545">
    <property type="component" value="Unplaced"/>
</dbReference>